<dbReference type="Gene3D" id="3.40.50.300">
    <property type="entry name" value="P-loop containing nucleotide triphosphate hydrolases"/>
    <property type="match status" value="1"/>
</dbReference>
<organism evidence="1 2">
    <name type="scientific">Algicella marina</name>
    <dbReference type="NCBI Taxonomy" id="2683284"/>
    <lineage>
        <taxon>Bacteria</taxon>
        <taxon>Pseudomonadati</taxon>
        <taxon>Pseudomonadota</taxon>
        <taxon>Alphaproteobacteria</taxon>
        <taxon>Rhodobacterales</taxon>
        <taxon>Paracoccaceae</taxon>
        <taxon>Algicella</taxon>
    </lineage>
</organism>
<dbReference type="SUPFAM" id="SSF52540">
    <property type="entry name" value="P-loop containing nucleoside triphosphate hydrolases"/>
    <property type="match status" value="1"/>
</dbReference>
<keyword evidence="2" id="KW-1185">Reference proteome</keyword>
<proteinExistence type="predicted"/>
<gene>
    <name evidence="1" type="ORF">GO499_14375</name>
</gene>
<reference evidence="1 2" key="1">
    <citation type="submission" date="2019-12" db="EMBL/GenBank/DDBJ databases">
        <title>Complete genome sequence of Algicella marina strain 9Alg 56(T) isolated from the red alga Tichocarpus crinitus.</title>
        <authorList>
            <person name="Kim S.-G."/>
            <person name="Nedashkovskaya O.I."/>
        </authorList>
    </citation>
    <scope>NUCLEOTIDE SEQUENCE [LARGE SCALE GENOMIC DNA]</scope>
    <source>
        <strain evidence="1 2">9Alg 56</strain>
    </source>
</reference>
<dbReference type="KEGG" id="amaq:GO499_14375"/>
<dbReference type="Pfam" id="PF13469">
    <property type="entry name" value="Sulfotransfer_3"/>
    <property type="match status" value="1"/>
</dbReference>
<dbReference type="Proteomes" id="UP000464495">
    <property type="component" value="Chromosome"/>
</dbReference>
<evidence type="ECO:0000313" key="1">
    <source>
        <dbReference type="EMBL" id="QHQ36273.1"/>
    </source>
</evidence>
<evidence type="ECO:0000313" key="2">
    <source>
        <dbReference type="Proteomes" id="UP000464495"/>
    </source>
</evidence>
<dbReference type="InterPro" id="IPR027417">
    <property type="entry name" value="P-loop_NTPase"/>
</dbReference>
<evidence type="ECO:0008006" key="3">
    <source>
        <dbReference type="Google" id="ProtNLM"/>
    </source>
</evidence>
<protein>
    <recommendedName>
        <fullName evidence="3">Sulfotransferase</fullName>
    </recommendedName>
</protein>
<sequence>MRCRLAWPASELETRIVTSAPEAIPEIETASGRRLDYIVFGLARSGTTGVTRYLNAVPEIYCGVELFKPSEDHSALYVPECLINVPDTEATKAKVRISREKLERDGDRIQAYGNKTPEYFYNLATVLSQLEKKRGIFCYRNIRDVARSYSTRAQNVNDNWHPGRLGVYVVADAILLYRALSRLDQDADILVVPYNALDEDWQPVMESASRFLLPDVQPTFTDEVVQEAADRKKIAKSKDQAALTALEEDALSRIDVEGIHQLLNRPEPFRLNQVRGEIKEIVRKMPKAPLKIVREIIDAHDSAPARDFFRTYKRRSRFALPQRGTANA</sequence>
<accession>A0A6P1T3L8</accession>
<name>A0A6P1T3L8_9RHOB</name>
<dbReference type="AlphaFoldDB" id="A0A6P1T3L8"/>
<dbReference type="EMBL" id="CP046620">
    <property type="protein sequence ID" value="QHQ36273.1"/>
    <property type="molecule type" value="Genomic_DNA"/>
</dbReference>